<evidence type="ECO:0000313" key="1">
    <source>
        <dbReference type="EMBL" id="MFC3107176.1"/>
    </source>
</evidence>
<dbReference type="SUPFAM" id="SSF81585">
    <property type="entry name" value="PsbU/PolX domain-like"/>
    <property type="match status" value="1"/>
</dbReference>
<dbReference type="EMBL" id="JBHRTP010000008">
    <property type="protein sequence ID" value="MFC3107176.1"/>
    <property type="molecule type" value="Genomic_DNA"/>
</dbReference>
<sequence>MPSRKSPRTASTCSEHDAERAAALKELQRLPGVGPSIARDLVDQGFRRIDQLRRCDPQALYQRQCALQGGHVDRCWLYVARCIIYAAETDHPEPEKLKWWNWKD</sequence>
<dbReference type="RefSeq" id="WP_390326574.1">
    <property type="nucleotide sequence ID" value="NZ_JBHRTP010000008.1"/>
</dbReference>
<accession>A0ABV7F0F3</accession>
<dbReference type="Pfam" id="PF11731">
    <property type="entry name" value="Cdd1"/>
    <property type="match status" value="1"/>
</dbReference>
<keyword evidence="2" id="KW-1185">Reference proteome</keyword>
<dbReference type="Proteomes" id="UP001595530">
    <property type="component" value="Unassembled WGS sequence"/>
</dbReference>
<reference evidence="2" key="1">
    <citation type="journal article" date="2019" name="Int. J. Syst. Evol. Microbiol.">
        <title>The Global Catalogue of Microorganisms (GCM) 10K type strain sequencing project: providing services to taxonomists for standard genome sequencing and annotation.</title>
        <authorList>
            <consortium name="The Broad Institute Genomics Platform"/>
            <consortium name="The Broad Institute Genome Sequencing Center for Infectious Disease"/>
            <person name="Wu L."/>
            <person name="Ma J."/>
        </authorList>
    </citation>
    <scope>NUCLEOTIDE SEQUENCE [LARGE SCALE GENOMIC DNA]</scope>
    <source>
        <strain evidence="2">KCTC 42986</strain>
    </source>
</reference>
<dbReference type="Gene3D" id="1.10.150.20">
    <property type="entry name" value="5' to 3' exonuclease, C-terminal subdomain"/>
    <property type="match status" value="1"/>
</dbReference>
<comment type="caution">
    <text evidence="1">The sequence shown here is derived from an EMBL/GenBank/DDBJ whole genome shotgun (WGS) entry which is preliminary data.</text>
</comment>
<organism evidence="1 2">
    <name type="scientific">Undibacterium arcticum</name>
    <dbReference type="NCBI Taxonomy" id="1762892"/>
    <lineage>
        <taxon>Bacteria</taxon>
        <taxon>Pseudomonadati</taxon>
        <taxon>Pseudomonadota</taxon>
        <taxon>Betaproteobacteria</taxon>
        <taxon>Burkholderiales</taxon>
        <taxon>Oxalobacteraceae</taxon>
        <taxon>Undibacterium</taxon>
    </lineage>
</organism>
<evidence type="ECO:0000313" key="2">
    <source>
        <dbReference type="Proteomes" id="UP001595530"/>
    </source>
</evidence>
<gene>
    <name evidence="1" type="ORF">ACFOFO_04215</name>
</gene>
<protein>
    <submittedName>
        <fullName evidence="1">Helix-hairpin-helix domain-containing protein</fullName>
    </submittedName>
</protein>
<proteinExistence type="predicted"/>
<dbReference type="InterPro" id="IPR021725">
    <property type="entry name" value="Cdd1"/>
</dbReference>
<name>A0ABV7F0F3_9BURK</name>